<accession>A0A6A4Q4F0</accession>
<dbReference type="AlphaFoldDB" id="A0A6A4Q4F0"/>
<dbReference type="Proteomes" id="UP000447434">
    <property type="component" value="Chromosome 8"/>
</dbReference>
<dbReference type="PANTHER" id="PTHR33116:SF70">
    <property type="entry name" value="NON-LTR RETROELEMENT REVERSE TRANSCRIPTASE-LIKE PROTEIN"/>
    <property type="match status" value="1"/>
</dbReference>
<proteinExistence type="predicted"/>
<name>A0A6A4Q4F0_LUPAL</name>
<comment type="caution">
    <text evidence="1">The sequence shown here is derived from an EMBL/GenBank/DDBJ whole genome shotgun (WGS) entry which is preliminary data.</text>
</comment>
<sequence length="88" mass="10257">MCSKLVEEKQIHEYLLVISNLVSKATFNPILEKIQRRMATWKANLLNKVECLYLAKSLISTIPIYSMQVTRLPQNVSNDIDRMTRTFL</sequence>
<keyword evidence="2" id="KW-1185">Reference proteome</keyword>
<dbReference type="OrthoDB" id="1435849at2759"/>
<protein>
    <submittedName>
        <fullName evidence="1">Uncharacterized protein</fullName>
    </submittedName>
</protein>
<dbReference type="PANTHER" id="PTHR33116">
    <property type="entry name" value="REVERSE TRANSCRIPTASE ZINC-BINDING DOMAIN-CONTAINING PROTEIN-RELATED-RELATED"/>
    <property type="match status" value="1"/>
</dbReference>
<evidence type="ECO:0000313" key="1">
    <source>
        <dbReference type="EMBL" id="KAE9608827.1"/>
    </source>
</evidence>
<dbReference type="EMBL" id="WOCE01000008">
    <property type="protein sequence ID" value="KAE9608827.1"/>
    <property type="molecule type" value="Genomic_DNA"/>
</dbReference>
<reference evidence="2" key="1">
    <citation type="journal article" date="2020" name="Nat. Commun.">
        <title>Genome sequence of the cluster root forming white lupin.</title>
        <authorList>
            <person name="Hufnagel B."/>
            <person name="Marques A."/>
            <person name="Soriano A."/>
            <person name="Marques L."/>
            <person name="Divol F."/>
            <person name="Doumas P."/>
            <person name="Sallet E."/>
            <person name="Mancinotti D."/>
            <person name="Carrere S."/>
            <person name="Marande W."/>
            <person name="Arribat S."/>
            <person name="Keller J."/>
            <person name="Huneau C."/>
            <person name="Blein T."/>
            <person name="Aime D."/>
            <person name="Laguerre M."/>
            <person name="Taylor J."/>
            <person name="Schubert V."/>
            <person name="Nelson M."/>
            <person name="Geu-Flores F."/>
            <person name="Crespi M."/>
            <person name="Gallardo-Guerrero K."/>
            <person name="Delaux P.-M."/>
            <person name="Salse J."/>
            <person name="Berges H."/>
            <person name="Guyot R."/>
            <person name="Gouzy J."/>
            <person name="Peret B."/>
        </authorList>
    </citation>
    <scope>NUCLEOTIDE SEQUENCE [LARGE SCALE GENOMIC DNA]</scope>
    <source>
        <strain evidence="2">cv. Amiga</strain>
    </source>
</reference>
<gene>
    <name evidence="1" type="ORF">Lalb_Chr08g0239791</name>
</gene>
<evidence type="ECO:0000313" key="2">
    <source>
        <dbReference type="Proteomes" id="UP000447434"/>
    </source>
</evidence>
<organism evidence="1 2">
    <name type="scientific">Lupinus albus</name>
    <name type="common">White lupine</name>
    <name type="synonym">Lupinus termis</name>
    <dbReference type="NCBI Taxonomy" id="3870"/>
    <lineage>
        <taxon>Eukaryota</taxon>
        <taxon>Viridiplantae</taxon>
        <taxon>Streptophyta</taxon>
        <taxon>Embryophyta</taxon>
        <taxon>Tracheophyta</taxon>
        <taxon>Spermatophyta</taxon>
        <taxon>Magnoliopsida</taxon>
        <taxon>eudicotyledons</taxon>
        <taxon>Gunneridae</taxon>
        <taxon>Pentapetalae</taxon>
        <taxon>rosids</taxon>
        <taxon>fabids</taxon>
        <taxon>Fabales</taxon>
        <taxon>Fabaceae</taxon>
        <taxon>Papilionoideae</taxon>
        <taxon>50 kb inversion clade</taxon>
        <taxon>genistoids sensu lato</taxon>
        <taxon>core genistoids</taxon>
        <taxon>Genisteae</taxon>
        <taxon>Lupinus</taxon>
    </lineage>
</organism>